<evidence type="ECO:0000259" key="2">
    <source>
        <dbReference type="Pfam" id="PF03732"/>
    </source>
</evidence>
<dbReference type="InterPro" id="IPR005162">
    <property type="entry name" value="Retrotrans_gag_dom"/>
</dbReference>
<evidence type="ECO:0000256" key="1">
    <source>
        <dbReference type="SAM" id="MobiDB-lite"/>
    </source>
</evidence>
<sequence>LSSLFQHQFASNKKYQKSVISLFGVKQEDNETLRAYVQCFNATILEVPTTHQEVLVSAFTQGLCGGPFFESLAKKTPVDYLDVLTRAEKYMNLEDALLVRMSSRWRENESSSSSWSKEQAEDL</sequence>
<protein>
    <recommendedName>
        <fullName evidence="2">Retrotransposon gag domain-containing protein</fullName>
    </recommendedName>
</protein>
<evidence type="ECO:0000313" key="3">
    <source>
        <dbReference type="EMBL" id="KAL0444176.1"/>
    </source>
</evidence>
<proteinExistence type="predicted"/>
<accession>A0AAW2WW58</accession>
<dbReference type="EMBL" id="JACGWN010000007">
    <property type="protein sequence ID" value="KAL0444176.1"/>
    <property type="molecule type" value="Genomic_DNA"/>
</dbReference>
<dbReference type="Pfam" id="PF03732">
    <property type="entry name" value="Retrotrans_gag"/>
    <property type="match status" value="1"/>
</dbReference>
<feature type="domain" description="Retrotransposon gag" evidence="2">
    <location>
        <begin position="2"/>
        <end position="63"/>
    </location>
</feature>
<name>A0AAW2WW58_9LAMI</name>
<dbReference type="AlphaFoldDB" id="A0AAW2WW58"/>
<feature type="non-terminal residue" evidence="3">
    <location>
        <position position="1"/>
    </location>
</feature>
<feature type="region of interest" description="Disordered" evidence="1">
    <location>
        <begin position="103"/>
        <end position="123"/>
    </location>
</feature>
<organism evidence="3">
    <name type="scientific">Sesamum latifolium</name>
    <dbReference type="NCBI Taxonomy" id="2727402"/>
    <lineage>
        <taxon>Eukaryota</taxon>
        <taxon>Viridiplantae</taxon>
        <taxon>Streptophyta</taxon>
        <taxon>Embryophyta</taxon>
        <taxon>Tracheophyta</taxon>
        <taxon>Spermatophyta</taxon>
        <taxon>Magnoliopsida</taxon>
        <taxon>eudicotyledons</taxon>
        <taxon>Gunneridae</taxon>
        <taxon>Pentapetalae</taxon>
        <taxon>asterids</taxon>
        <taxon>lamiids</taxon>
        <taxon>Lamiales</taxon>
        <taxon>Pedaliaceae</taxon>
        <taxon>Sesamum</taxon>
    </lineage>
</organism>
<reference evidence="3" key="1">
    <citation type="submission" date="2020-06" db="EMBL/GenBank/DDBJ databases">
        <authorList>
            <person name="Li T."/>
            <person name="Hu X."/>
            <person name="Zhang T."/>
            <person name="Song X."/>
            <person name="Zhang H."/>
            <person name="Dai N."/>
            <person name="Sheng W."/>
            <person name="Hou X."/>
            <person name="Wei L."/>
        </authorList>
    </citation>
    <scope>NUCLEOTIDE SEQUENCE</scope>
    <source>
        <strain evidence="3">KEN1</strain>
        <tissue evidence="3">Leaf</tissue>
    </source>
</reference>
<comment type="caution">
    <text evidence="3">The sequence shown here is derived from an EMBL/GenBank/DDBJ whole genome shotgun (WGS) entry which is preliminary data.</text>
</comment>
<gene>
    <name evidence="3" type="ORF">Slati_2140300</name>
</gene>
<reference evidence="3" key="2">
    <citation type="journal article" date="2024" name="Plant">
        <title>Genomic evolution and insights into agronomic trait innovations of Sesamum species.</title>
        <authorList>
            <person name="Miao H."/>
            <person name="Wang L."/>
            <person name="Qu L."/>
            <person name="Liu H."/>
            <person name="Sun Y."/>
            <person name="Le M."/>
            <person name="Wang Q."/>
            <person name="Wei S."/>
            <person name="Zheng Y."/>
            <person name="Lin W."/>
            <person name="Duan Y."/>
            <person name="Cao H."/>
            <person name="Xiong S."/>
            <person name="Wang X."/>
            <person name="Wei L."/>
            <person name="Li C."/>
            <person name="Ma Q."/>
            <person name="Ju M."/>
            <person name="Zhao R."/>
            <person name="Li G."/>
            <person name="Mu C."/>
            <person name="Tian Q."/>
            <person name="Mei H."/>
            <person name="Zhang T."/>
            <person name="Gao T."/>
            <person name="Zhang H."/>
        </authorList>
    </citation>
    <scope>NUCLEOTIDE SEQUENCE</scope>
    <source>
        <strain evidence="3">KEN1</strain>
    </source>
</reference>